<keyword evidence="3" id="KW-1185">Reference proteome</keyword>
<dbReference type="AlphaFoldDB" id="A0A9N9RH46"/>
<dbReference type="Proteomes" id="UP001153714">
    <property type="component" value="Chromosome 8"/>
</dbReference>
<feature type="transmembrane region" description="Helical" evidence="1">
    <location>
        <begin position="118"/>
        <end position="138"/>
    </location>
</feature>
<name>A0A9N9RH46_9NEOP</name>
<keyword evidence="1" id="KW-1133">Transmembrane helix</keyword>
<evidence type="ECO:0000256" key="1">
    <source>
        <dbReference type="SAM" id="Phobius"/>
    </source>
</evidence>
<sequence>MTDSRHVATWQPINHSETASITEQILKEMESYDREMAAINGHQKSILSEEEINKLLLPTRTQLQVDPKQIPERLLSAAGTVSGAVGTLIQSTGTAAFPRSVPPLIQAVTHLSSLAHTVPVHVSFILVLTYLLYTKLLLKTLLKL</sequence>
<dbReference type="EMBL" id="OU893339">
    <property type="protein sequence ID" value="CAG9796243.1"/>
    <property type="molecule type" value="Genomic_DNA"/>
</dbReference>
<organism evidence="2 3">
    <name type="scientific">Diatraea saccharalis</name>
    <name type="common">sugarcane borer</name>
    <dbReference type="NCBI Taxonomy" id="40085"/>
    <lineage>
        <taxon>Eukaryota</taxon>
        <taxon>Metazoa</taxon>
        <taxon>Ecdysozoa</taxon>
        <taxon>Arthropoda</taxon>
        <taxon>Hexapoda</taxon>
        <taxon>Insecta</taxon>
        <taxon>Pterygota</taxon>
        <taxon>Neoptera</taxon>
        <taxon>Endopterygota</taxon>
        <taxon>Lepidoptera</taxon>
        <taxon>Glossata</taxon>
        <taxon>Ditrysia</taxon>
        <taxon>Pyraloidea</taxon>
        <taxon>Crambidae</taxon>
        <taxon>Crambinae</taxon>
        <taxon>Diatraea</taxon>
    </lineage>
</organism>
<keyword evidence="1" id="KW-0812">Transmembrane</keyword>
<evidence type="ECO:0000313" key="3">
    <source>
        <dbReference type="Proteomes" id="UP001153714"/>
    </source>
</evidence>
<accession>A0A9N9RH46</accession>
<gene>
    <name evidence="2" type="ORF">DIATSA_LOCUS13444</name>
</gene>
<proteinExistence type="predicted"/>
<reference evidence="2" key="1">
    <citation type="submission" date="2021-12" db="EMBL/GenBank/DDBJ databases">
        <authorList>
            <person name="King R."/>
        </authorList>
    </citation>
    <scope>NUCLEOTIDE SEQUENCE</scope>
</reference>
<reference evidence="2" key="2">
    <citation type="submission" date="2022-10" db="EMBL/GenBank/DDBJ databases">
        <authorList>
            <consortium name="ENA_rothamsted_submissions"/>
            <consortium name="culmorum"/>
            <person name="King R."/>
        </authorList>
    </citation>
    <scope>NUCLEOTIDE SEQUENCE</scope>
</reference>
<keyword evidence="1" id="KW-0472">Membrane</keyword>
<protein>
    <submittedName>
        <fullName evidence="2">Uncharacterized protein</fullName>
    </submittedName>
</protein>
<evidence type="ECO:0000313" key="2">
    <source>
        <dbReference type="EMBL" id="CAG9796243.1"/>
    </source>
</evidence>